<dbReference type="Pfam" id="PF07574">
    <property type="entry name" value="SMC_Nse1"/>
    <property type="match status" value="1"/>
</dbReference>
<dbReference type="PANTHER" id="PTHR20973">
    <property type="entry name" value="NON-SMC ELEMENT 1-RELATED"/>
    <property type="match status" value="1"/>
</dbReference>
<evidence type="ECO:0000256" key="17">
    <source>
        <dbReference type="SAM" id="MobiDB-lite"/>
    </source>
</evidence>
<dbReference type="AlphaFoldDB" id="A0A0C9VZN3"/>
<evidence type="ECO:0000256" key="15">
    <source>
        <dbReference type="PROSITE-ProRule" id="PRU00175"/>
    </source>
</evidence>
<keyword evidence="12 16" id="KW-0233">DNA recombination</keyword>
<feature type="region of interest" description="Disordered" evidence="17">
    <location>
        <begin position="248"/>
        <end position="309"/>
    </location>
</feature>
<dbReference type="EC" id="2.3.2.27" evidence="4 16"/>
<organism evidence="19 20">
    <name type="scientific">Sphaerobolus stellatus (strain SS14)</name>
    <dbReference type="NCBI Taxonomy" id="990650"/>
    <lineage>
        <taxon>Eukaryota</taxon>
        <taxon>Fungi</taxon>
        <taxon>Dikarya</taxon>
        <taxon>Basidiomycota</taxon>
        <taxon>Agaricomycotina</taxon>
        <taxon>Agaricomycetes</taxon>
        <taxon>Phallomycetidae</taxon>
        <taxon>Geastrales</taxon>
        <taxon>Sphaerobolaceae</taxon>
        <taxon>Sphaerobolus</taxon>
    </lineage>
</organism>
<evidence type="ECO:0000256" key="12">
    <source>
        <dbReference type="ARBA" id="ARBA00023172"/>
    </source>
</evidence>
<dbReference type="InterPro" id="IPR036388">
    <property type="entry name" value="WH-like_DNA-bd_sf"/>
</dbReference>
<dbReference type="Gene3D" id="3.90.1150.220">
    <property type="match status" value="1"/>
</dbReference>
<dbReference type="InterPro" id="IPR013083">
    <property type="entry name" value="Znf_RING/FYVE/PHD"/>
</dbReference>
<evidence type="ECO:0000256" key="7">
    <source>
        <dbReference type="ARBA" id="ARBA00022723"/>
    </source>
</evidence>
<comment type="function">
    <text evidence="16">Acts in a DNA repair pathway for removal of UV-induced DNA damage that is distinct from classical nucleotide excision repair and in repair of ionizing radiation damage. Functions in homologous recombination repair of DNA double strand breaks and in recovery of stalled replication forks.</text>
</comment>
<protein>
    <recommendedName>
        <fullName evidence="5 16">Non-structural maintenance of chromosomes element 1 homolog</fullName>
        <ecNumber evidence="4 16">2.3.2.27</ecNumber>
    </recommendedName>
</protein>
<evidence type="ECO:0000256" key="10">
    <source>
        <dbReference type="ARBA" id="ARBA00022786"/>
    </source>
</evidence>
<feature type="compositionally biased region" description="Basic residues" evidence="17">
    <location>
        <begin position="299"/>
        <end position="309"/>
    </location>
</feature>
<evidence type="ECO:0000256" key="4">
    <source>
        <dbReference type="ARBA" id="ARBA00012483"/>
    </source>
</evidence>
<keyword evidence="6 16" id="KW-0808">Transferase</keyword>
<sequence>SSNDVGRVFLQSMISRRVISDKLAKTLWKKSIEAVQAADESLEVPYNANEFDQYIHDLNRKLEQIDFKLIFTVDEVVGQKVLVLVNARSDELAQLATEYTPAEIAYFRALVEQIILASSESYSISSMTALREVSNLKSSMTKGQAEVVLSNFVANGWLLKSPRGRFSLSTRTLVELQTYLKNNYEENLNECTVCFEFVTKGVGCYTVNCAARLHNHCFATLTQSNNTRACPSCKVSWADTRKLISVGEGALGEGEDSRTTRKRRAASEDDDEESAEGSEEEEEEEEQEQEQEEEPSQPKTKKGAKAKGK</sequence>
<evidence type="ECO:0000313" key="19">
    <source>
        <dbReference type="EMBL" id="KIJ44016.1"/>
    </source>
</evidence>
<feature type="non-terminal residue" evidence="19">
    <location>
        <position position="309"/>
    </location>
</feature>
<dbReference type="GO" id="GO:0008270">
    <property type="term" value="F:zinc ion binding"/>
    <property type="evidence" value="ECO:0007669"/>
    <property type="project" value="UniProtKB-KW"/>
</dbReference>
<name>A0A0C9VZN3_SPHS4</name>
<dbReference type="SUPFAM" id="SSF57850">
    <property type="entry name" value="RING/U-box"/>
    <property type="match status" value="1"/>
</dbReference>
<evidence type="ECO:0000256" key="14">
    <source>
        <dbReference type="ARBA" id="ARBA00023242"/>
    </source>
</evidence>
<evidence type="ECO:0000313" key="20">
    <source>
        <dbReference type="Proteomes" id="UP000054279"/>
    </source>
</evidence>
<dbReference type="Pfam" id="PF08746">
    <property type="entry name" value="zf-RING-like"/>
    <property type="match status" value="1"/>
</dbReference>
<dbReference type="EMBL" id="KN837119">
    <property type="protein sequence ID" value="KIJ44016.1"/>
    <property type="molecule type" value="Genomic_DNA"/>
</dbReference>
<comment type="similarity">
    <text evidence="3 16">Belongs to the NSE1 family.</text>
</comment>
<evidence type="ECO:0000256" key="8">
    <source>
        <dbReference type="ARBA" id="ARBA00022763"/>
    </source>
</evidence>
<keyword evidence="8 16" id="KW-0227">DNA damage</keyword>
<dbReference type="Gene3D" id="1.10.10.10">
    <property type="entry name" value="Winged helix-like DNA-binding domain superfamily/Winged helix DNA-binding domain"/>
    <property type="match status" value="1"/>
</dbReference>
<feature type="domain" description="RING-type" evidence="18">
    <location>
        <begin position="191"/>
        <end position="234"/>
    </location>
</feature>
<evidence type="ECO:0000259" key="18">
    <source>
        <dbReference type="PROSITE" id="PS50089"/>
    </source>
</evidence>
<dbReference type="GO" id="GO:0061630">
    <property type="term" value="F:ubiquitin protein ligase activity"/>
    <property type="evidence" value="ECO:0007669"/>
    <property type="project" value="UniProtKB-EC"/>
</dbReference>
<keyword evidence="9 15" id="KW-0863">Zinc-finger</keyword>
<dbReference type="GO" id="GO:0000724">
    <property type="term" value="P:double-strand break repair via homologous recombination"/>
    <property type="evidence" value="ECO:0007669"/>
    <property type="project" value="TreeGrafter"/>
</dbReference>
<dbReference type="PANTHER" id="PTHR20973:SF0">
    <property type="entry name" value="NON-STRUCTURAL MAINTENANCE OF CHROMOSOMES ELEMENT 1 HOMOLOG"/>
    <property type="match status" value="1"/>
</dbReference>
<comment type="subunit">
    <text evidence="16">Component of the Smc5-Smc6 complex.</text>
</comment>
<dbReference type="Proteomes" id="UP000054279">
    <property type="component" value="Unassembled WGS sequence"/>
</dbReference>
<evidence type="ECO:0000256" key="6">
    <source>
        <dbReference type="ARBA" id="ARBA00022679"/>
    </source>
</evidence>
<accession>A0A0C9VZN3</accession>
<dbReference type="InterPro" id="IPR014857">
    <property type="entry name" value="Nse1_RING_C4HC3-type"/>
</dbReference>
<dbReference type="PROSITE" id="PS50089">
    <property type="entry name" value="ZF_RING_2"/>
    <property type="match status" value="1"/>
</dbReference>
<dbReference type="GO" id="GO:0030915">
    <property type="term" value="C:Smc5-Smc6 complex"/>
    <property type="evidence" value="ECO:0007669"/>
    <property type="project" value="UniProtKB-UniRule"/>
</dbReference>
<keyword evidence="10 16" id="KW-0833">Ubl conjugation pathway</keyword>
<feature type="compositionally biased region" description="Acidic residues" evidence="17">
    <location>
        <begin position="268"/>
        <end position="295"/>
    </location>
</feature>
<comment type="catalytic activity">
    <reaction evidence="1 16">
        <text>S-ubiquitinyl-[E2 ubiquitin-conjugating enzyme]-L-cysteine + [acceptor protein]-L-lysine = [E2 ubiquitin-conjugating enzyme]-L-cysteine + N(6)-ubiquitinyl-[acceptor protein]-L-lysine.</text>
        <dbReference type="EC" id="2.3.2.27"/>
    </reaction>
</comment>
<dbReference type="Gene3D" id="3.30.40.10">
    <property type="entry name" value="Zinc/RING finger domain, C3HC4 (zinc finger)"/>
    <property type="match status" value="1"/>
</dbReference>
<proteinExistence type="inferred from homology"/>
<dbReference type="OrthoDB" id="185455at2759"/>
<gene>
    <name evidence="19" type="ORF">M422DRAFT_83866</name>
</gene>
<keyword evidence="13 16" id="KW-0234">DNA repair</keyword>
<keyword evidence="11 16" id="KW-0862">Zinc</keyword>
<evidence type="ECO:0000256" key="16">
    <source>
        <dbReference type="RuleBase" id="RU368018"/>
    </source>
</evidence>
<keyword evidence="7 16" id="KW-0479">Metal-binding</keyword>
<dbReference type="CDD" id="cd16493">
    <property type="entry name" value="RING-CH-C4HC3_NSE1"/>
    <property type="match status" value="1"/>
</dbReference>
<dbReference type="GO" id="GO:0005634">
    <property type="term" value="C:nucleus"/>
    <property type="evidence" value="ECO:0007669"/>
    <property type="project" value="UniProtKB-SubCell"/>
</dbReference>
<evidence type="ECO:0000256" key="2">
    <source>
        <dbReference type="ARBA" id="ARBA00004123"/>
    </source>
</evidence>
<dbReference type="InterPro" id="IPR011513">
    <property type="entry name" value="Nse1"/>
</dbReference>
<evidence type="ECO:0000256" key="1">
    <source>
        <dbReference type="ARBA" id="ARBA00000900"/>
    </source>
</evidence>
<dbReference type="FunFam" id="1.10.10.10:FF:000270">
    <property type="entry name" value="Non-structural maintenance of chromosomes element 1 homolog"/>
    <property type="match status" value="1"/>
</dbReference>
<evidence type="ECO:0000256" key="11">
    <source>
        <dbReference type="ARBA" id="ARBA00022833"/>
    </source>
</evidence>
<reference evidence="19 20" key="1">
    <citation type="submission" date="2014-06" db="EMBL/GenBank/DDBJ databases">
        <title>Evolutionary Origins and Diversification of the Mycorrhizal Mutualists.</title>
        <authorList>
            <consortium name="DOE Joint Genome Institute"/>
            <consortium name="Mycorrhizal Genomics Consortium"/>
            <person name="Kohler A."/>
            <person name="Kuo A."/>
            <person name="Nagy L.G."/>
            <person name="Floudas D."/>
            <person name="Copeland A."/>
            <person name="Barry K.W."/>
            <person name="Cichocki N."/>
            <person name="Veneault-Fourrey C."/>
            <person name="LaButti K."/>
            <person name="Lindquist E.A."/>
            <person name="Lipzen A."/>
            <person name="Lundell T."/>
            <person name="Morin E."/>
            <person name="Murat C."/>
            <person name="Riley R."/>
            <person name="Ohm R."/>
            <person name="Sun H."/>
            <person name="Tunlid A."/>
            <person name="Henrissat B."/>
            <person name="Grigoriev I.V."/>
            <person name="Hibbett D.S."/>
            <person name="Martin F."/>
        </authorList>
    </citation>
    <scope>NUCLEOTIDE SEQUENCE [LARGE SCALE GENOMIC DNA]</scope>
    <source>
        <strain evidence="19 20">SS14</strain>
    </source>
</reference>
<dbReference type="InterPro" id="IPR001841">
    <property type="entry name" value="Znf_RING"/>
</dbReference>
<comment type="subcellular location">
    <subcellularLocation>
        <location evidence="2 16">Nucleus</location>
    </subcellularLocation>
</comment>
<evidence type="ECO:0000256" key="3">
    <source>
        <dbReference type="ARBA" id="ARBA00010258"/>
    </source>
</evidence>
<evidence type="ECO:0000256" key="5">
    <source>
        <dbReference type="ARBA" id="ARBA00019422"/>
    </source>
</evidence>
<keyword evidence="20" id="KW-1185">Reference proteome</keyword>
<feature type="non-terminal residue" evidence="19">
    <location>
        <position position="1"/>
    </location>
</feature>
<keyword evidence="14 16" id="KW-0539">Nucleus</keyword>
<evidence type="ECO:0000256" key="13">
    <source>
        <dbReference type="ARBA" id="ARBA00023204"/>
    </source>
</evidence>
<dbReference type="HOGENOM" id="CLU_045153_1_0_1"/>
<evidence type="ECO:0000256" key="9">
    <source>
        <dbReference type="ARBA" id="ARBA00022771"/>
    </source>
</evidence>